<evidence type="ECO:0000313" key="2">
    <source>
        <dbReference type="EMBL" id="CAE6421627.1"/>
    </source>
</evidence>
<gene>
    <name evidence="2" type="ORF">RDB_LOCUS54390</name>
</gene>
<dbReference type="Proteomes" id="UP000663843">
    <property type="component" value="Unassembled WGS sequence"/>
</dbReference>
<name>A0A8H2XA27_9AGAM</name>
<reference evidence="2" key="1">
    <citation type="submission" date="2021-01" db="EMBL/GenBank/DDBJ databases">
        <authorList>
            <person name="Kaushik A."/>
        </authorList>
    </citation>
    <scope>NUCLEOTIDE SEQUENCE</scope>
    <source>
        <strain evidence="2">AG2-2IIIB</strain>
    </source>
</reference>
<proteinExistence type="predicted"/>
<comment type="caution">
    <text evidence="2">The sequence shown here is derived from an EMBL/GenBank/DDBJ whole genome shotgun (WGS) entry which is preliminary data.</text>
</comment>
<organism evidence="2 3">
    <name type="scientific">Rhizoctonia solani</name>
    <dbReference type="NCBI Taxonomy" id="456999"/>
    <lineage>
        <taxon>Eukaryota</taxon>
        <taxon>Fungi</taxon>
        <taxon>Dikarya</taxon>
        <taxon>Basidiomycota</taxon>
        <taxon>Agaricomycotina</taxon>
        <taxon>Agaricomycetes</taxon>
        <taxon>Cantharellales</taxon>
        <taxon>Ceratobasidiaceae</taxon>
        <taxon>Rhizoctonia</taxon>
    </lineage>
</organism>
<feature type="compositionally biased region" description="Basic and acidic residues" evidence="1">
    <location>
        <begin position="114"/>
        <end position="128"/>
    </location>
</feature>
<evidence type="ECO:0000256" key="1">
    <source>
        <dbReference type="SAM" id="MobiDB-lite"/>
    </source>
</evidence>
<sequence>MLSELLDGICLEKVPLERLSTLAHAADCLASAASALSEAARAVAESFTSEPELYANNDFMNDTSLTKDLRFGTFKPPTSPLQNPILSNTVPDSAVLTANPRLDHTEENTSENGLIERDLGGRTAGNEKDESDVEASTAKTAAEAIDNFQEPLDIGDANPHEPIPIEVRADPRLDDSGALTEIDQLIDPKQSYRILVESDLEVLLSVCALIGQDQRVICYMPCGIPPLTFYKQLIEGVTGTSVFFSEGISAARRNAAYTESLKNDNSVVLIPDQLSTNVVMEGGNTWVIHVGWPPNLEKYTAEVDNHQARHNVIVASAGNLDLYPSCIPLMDQTQNWPERVDSIADLRNILRQTFEQKLATIADEVKQRVYEDWIQSHGVNGSRYVRSWDSIMLVQNANDYLLHRLKYRHRELELGIPEEILLPEVSQEYVDRNLLESAVQAKVLYLRSEARNHYEGGFPAAAEPRPTNDPEPAVSGFCIDVNWSVGPDVWVTTSPEVSQKTGITRYKLLDQPSSRFYQYTLWFTNNTPNNYVFHDKSGDAYSTSTWFPRNHYVQYNSAHPAIIRITGW</sequence>
<evidence type="ECO:0000313" key="3">
    <source>
        <dbReference type="Proteomes" id="UP000663843"/>
    </source>
</evidence>
<feature type="region of interest" description="Disordered" evidence="1">
    <location>
        <begin position="101"/>
        <end position="132"/>
    </location>
</feature>
<dbReference type="EMBL" id="CAJMWT010001828">
    <property type="protein sequence ID" value="CAE6421627.1"/>
    <property type="molecule type" value="Genomic_DNA"/>
</dbReference>
<accession>A0A8H2XA27</accession>
<protein>
    <submittedName>
        <fullName evidence="2">Uncharacterized protein</fullName>
    </submittedName>
</protein>
<dbReference type="AlphaFoldDB" id="A0A8H2XA27"/>